<comment type="similarity">
    <text evidence="4">Belongs to the DHPS family.</text>
</comment>
<evidence type="ECO:0000256" key="10">
    <source>
        <dbReference type="ARBA" id="ARBA00022909"/>
    </source>
</evidence>
<dbReference type="AlphaFoldDB" id="A0A517QZT0"/>
<dbReference type="EC" id="2.5.1.15" evidence="5"/>
<dbReference type="PANTHER" id="PTHR20941">
    <property type="entry name" value="FOLATE SYNTHESIS PROTEINS"/>
    <property type="match status" value="1"/>
</dbReference>
<name>A0A517QZT0_9PLAN</name>
<proteinExistence type="inferred from homology"/>
<accession>A0A517QZT0</accession>
<comment type="catalytic activity">
    <reaction evidence="1">
        <text>(7,8-dihydropterin-6-yl)methyl diphosphate + 4-aminobenzoate = 7,8-dihydropteroate + diphosphate</text>
        <dbReference type="Rhea" id="RHEA:19949"/>
        <dbReference type="ChEBI" id="CHEBI:17836"/>
        <dbReference type="ChEBI" id="CHEBI:17839"/>
        <dbReference type="ChEBI" id="CHEBI:33019"/>
        <dbReference type="ChEBI" id="CHEBI:72950"/>
        <dbReference type="EC" id="2.5.1.15"/>
    </reaction>
</comment>
<dbReference type="InterPro" id="IPR006390">
    <property type="entry name" value="DHP_synth_dom"/>
</dbReference>
<evidence type="ECO:0000256" key="4">
    <source>
        <dbReference type="ARBA" id="ARBA00009503"/>
    </source>
</evidence>
<comment type="cofactor">
    <cofactor evidence="2">
        <name>Mg(2+)</name>
        <dbReference type="ChEBI" id="CHEBI:18420"/>
    </cofactor>
</comment>
<comment type="pathway">
    <text evidence="3">Cofactor biosynthesis; tetrahydrofolate biosynthesis; 7,8-dihydrofolate from 2-amino-4-hydroxy-6-hydroxymethyl-7,8-dihydropteridine diphosphate and 4-aminobenzoate: step 1/2.</text>
</comment>
<keyword evidence="10" id="KW-0289">Folate biosynthesis</keyword>
<dbReference type="GO" id="GO:0005829">
    <property type="term" value="C:cytosol"/>
    <property type="evidence" value="ECO:0007669"/>
    <property type="project" value="TreeGrafter"/>
</dbReference>
<evidence type="ECO:0000256" key="9">
    <source>
        <dbReference type="ARBA" id="ARBA00022842"/>
    </source>
</evidence>
<feature type="domain" description="Pterin-binding" evidence="12">
    <location>
        <begin position="1"/>
        <end position="251"/>
    </location>
</feature>
<dbReference type="Proteomes" id="UP000317318">
    <property type="component" value="Chromosome"/>
</dbReference>
<dbReference type="Pfam" id="PF00809">
    <property type="entry name" value="Pterin_bind"/>
    <property type="match status" value="1"/>
</dbReference>
<dbReference type="InterPro" id="IPR045031">
    <property type="entry name" value="DHP_synth-like"/>
</dbReference>
<evidence type="ECO:0000256" key="8">
    <source>
        <dbReference type="ARBA" id="ARBA00022723"/>
    </source>
</evidence>
<dbReference type="PROSITE" id="PS00793">
    <property type="entry name" value="DHPS_2"/>
    <property type="match status" value="1"/>
</dbReference>
<sequence>MGILNVTPDSFSDGGRFDTESRAVDHALQLVADGAAILDIGGESTRPGADVVDVNEELSRVIPAISSISAATDVPISIDTTKASVASEAVAAGARIVNDVSGLTFDPLMPEVCAEHKVGVVCMHIKGTPQTMQDDPRYDNVVAEVGQFLSARIAALRSAGIAESHICIDPGIGFGKTARHNLELLSNIDALRRLGRPVLIGHSRKRFLKRLLGREVEERTAGTIGVSIALASQGVDILRVHDVGAVRDALTAWRCVTEPGDLLRTID</sequence>
<dbReference type="KEGG" id="svp:Pan189_15250"/>
<dbReference type="PANTHER" id="PTHR20941:SF1">
    <property type="entry name" value="FOLIC ACID SYNTHESIS PROTEIN FOL1"/>
    <property type="match status" value="1"/>
</dbReference>
<dbReference type="NCBIfam" id="TIGR01496">
    <property type="entry name" value="DHPS"/>
    <property type="match status" value="1"/>
</dbReference>
<protein>
    <recommendedName>
        <fullName evidence="6">Dihydropteroate synthase</fullName>
        <ecNumber evidence="5">2.5.1.15</ecNumber>
    </recommendedName>
    <alternativeName>
        <fullName evidence="11">Dihydropteroate pyrophosphorylase</fullName>
    </alternativeName>
</protein>
<dbReference type="GO" id="GO:0004156">
    <property type="term" value="F:dihydropteroate synthase activity"/>
    <property type="evidence" value="ECO:0007669"/>
    <property type="project" value="UniProtKB-EC"/>
</dbReference>
<organism evidence="13 14">
    <name type="scientific">Stratiformator vulcanicus</name>
    <dbReference type="NCBI Taxonomy" id="2527980"/>
    <lineage>
        <taxon>Bacteria</taxon>
        <taxon>Pseudomonadati</taxon>
        <taxon>Planctomycetota</taxon>
        <taxon>Planctomycetia</taxon>
        <taxon>Planctomycetales</taxon>
        <taxon>Planctomycetaceae</taxon>
        <taxon>Stratiformator</taxon>
    </lineage>
</organism>
<dbReference type="GO" id="GO:0046656">
    <property type="term" value="P:folic acid biosynthetic process"/>
    <property type="evidence" value="ECO:0007669"/>
    <property type="project" value="UniProtKB-KW"/>
</dbReference>
<dbReference type="GO" id="GO:0046654">
    <property type="term" value="P:tetrahydrofolate biosynthetic process"/>
    <property type="evidence" value="ECO:0007669"/>
    <property type="project" value="TreeGrafter"/>
</dbReference>
<keyword evidence="8" id="KW-0479">Metal-binding</keyword>
<evidence type="ECO:0000313" key="13">
    <source>
        <dbReference type="EMBL" id="QDT37155.1"/>
    </source>
</evidence>
<keyword evidence="14" id="KW-1185">Reference proteome</keyword>
<dbReference type="EMBL" id="CP036268">
    <property type="protein sequence ID" value="QDT37155.1"/>
    <property type="molecule type" value="Genomic_DNA"/>
</dbReference>
<dbReference type="OrthoDB" id="9811744at2"/>
<dbReference type="Gene3D" id="3.20.20.20">
    <property type="entry name" value="Dihydropteroate synthase-like"/>
    <property type="match status" value="1"/>
</dbReference>
<dbReference type="InterPro" id="IPR011005">
    <property type="entry name" value="Dihydropteroate_synth-like_sf"/>
</dbReference>
<dbReference type="PROSITE" id="PS50972">
    <property type="entry name" value="PTERIN_BINDING"/>
    <property type="match status" value="1"/>
</dbReference>
<dbReference type="InterPro" id="IPR000489">
    <property type="entry name" value="Pterin-binding_dom"/>
</dbReference>
<evidence type="ECO:0000256" key="3">
    <source>
        <dbReference type="ARBA" id="ARBA00004763"/>
    </source>
</evidence>
<evidence type="ECO:0000313" key="14">
    <source>
        <dbReference type="Proteomes" id="UP000317318"/>
    </source>
</evidence>
<evidence type="ECO:0000256" key="1">
    <source>
        <dbReference type="ARBA" id="ARBA00000012"/>
    </source>
</evidence>
<evidence type="ECO:0000259" key="12">
    <source>
        <dbReference type="PROSITE" id="PS50972"/>
    </source>
</evidence>
<keyword evidence="7 13" id="KW-0808">Transferase</keyword>
<evidence type="ECO:0000256" key="11">
    <source>
        <dbReference type="ARBA" id="ARBA00030193"/>
    </source>
</evidence>
<evidence type="ECO:0000256" key="7">
    <source>
        <dbReference type="ARBA" id="ARBA00022679"/>
    </source>
</evidence>
<dbReference type="SUPFAM" id="SSF51717">
    <property type="entry name" value="Dihydropteroate synthetase-like"/>
    <property type="match status" value="1"/>
</dbReference>
<reference evidence="13 14" key="1">
    <citation type="submission" date="2019-02" db="EMBL/GenBank/DDBJ databases">
        <title>Deep-cultivation of Planctomycetes and their phenomic and genomic characterization uncovers novel biology.</title>
        <authorList>
            <person name="Wiegand S."/>
            <person name="Jogler M."/>
            <person name="Boedeker C."/>
            <person name="Pinto D."/>
            <person name="Vollmers J."/>
            <person name="Rivas-Marin E."/>
            <person name="Kohn T."/>
            <person name="Peeters S.H."/>
            <person name="Heuer A."/>
            <person name="Rast P."/>
            <person name="Oberbeckmann S."/>
            <person name="Bunk B."/>
            <person name="Jeske O."/>
            <person name="Meyerdierks A."/>
            <person name="Storesund J.E."/>
            <person name="Kallscheuer N."/>
            <person name="Luecker S."/>
            <person name="Lage O.M."/>
            <person name="Pohl T."/>
            <person name="Merkel B.J."/>
            <person name="Hornburger P."/>
            <person name="Mueller R.-W."/>
            <person name="Bruemmer F."/>
            <person name="Labrenz M."/>
            <person name="Spormann A.M."/>
            <person name="Op den Camp H."/>
            <person name="Overmann J."/>
            <person name="Amann R."/>
            <person name="Jetten M.S.M."/>
            <person name="Mascher T."/>
            <person name="Medema M.H."/>
            <person name="Devos D.P."/>
            <person name="Kaster A.-K."/>
            <person name="Ovreas L."/>
            <person name="Rohde M."/>
            <person name="Galperin M.Y."/>
            <person name="Jogler C."/>
        </authorList>
    </citation>
    <scope>NUCLEOTIDE SEQUENCE [LARGE SCALE GENOMIC DNA]</scope>
    <source>
        <strain evidence="13 14">Pan189</strain>
    </source>
</reference>
<evidence type="ECO:0000256" key="5">
    <source>
        <dbReference type="ARBA" id="ARBA00012458"/>
    </source>
</evidence>
<dbReference type="GO" id="GO:0046872">
    <property type="term" value="F:metal ion binding"/>
    <property type="evidence" value="ECO:0007669"/>
    <property type="project" value="UniProtKB-KW"/>
</dbReference>
<gene>
    <name evidence="13" type="primary">folP</name>
    <name evidence="13" type="ORF">Pan189_15250</name>
</gene>
<keyword evidence="9" id="KW-0460">Magnesium</keyword>
<evidence type="ECO:0000256" key="2">
    <source>
        <dbReference type="ARBA" id="ARBA00001946"/>
    </source>
</evidence>
<dbReference type="CDD" id="cd00739">
    <property type="entry name" value="DHPS"/>
    <property type="match status" value="1"/>
</dbReference>
<evidence type="ECO:0000256" key="6">
    <source>
        <dbReference type="ARBA" id="ARBA00016919"/>
    </source>
</evidence>
<dbReference type="FunFam" id="3.20.20.20:FF:000006">
    <property type="entry name" value="Dihydropteroate synthase"/>
    <property type="match status" value="1"/>
</dbReference>